<dbReference type="InterPro" id="IPR014284">
    <property type="entry name" value="RNA_pol_sigma-70_dom"/>
</dbReference>
<dbReference type="EMBL" id="BAAAGE010000001">
    <property type="protein sequence ID" value="GAA0716053.1"/>
    <property type="molecule type" value="Genomic_DNA"/>
</dbReference>
<evidence type="ECO:0000259" key="1">
    <source>
        <dbReference type="Pfam" id="PF04542"/>
    </source>
</evidence>
<dbReference type="Proteomes" id="UP001501758">
    <property type="component" value="Unassembled WGS sequence"/>
</dbReference>
<reference evidence="3" key="1">
    <citation type="journal article" date="2019" name="Int. J. Syst. Evol. Microbiol.">
        <title>The Global Catalogue of Microorganisms (GCM) 10K type strain sequencing project: providing services to taxonomists for standard genome sequencing and annotation.</title>
        <authorList>
            <consortium name="The Broad Institute Genomics Platform"/>
            <consortium name="The Broad Institute Genome Sequencing Center for Infectious Disease"/>
            <person name="Wu L."/>
            <person name="Ma J."/>
        </authorList>
    </citation>
    <scope>NUCLEOTIDE SEQUENCE [LARGE SCALE GENOMIC DNA]</scope>
    <source>
        <strain evidence="3">JCM 15974</strain>
    </source>
</reference>
<sequence length="186" mass="22094">MDGNFFLQELAKEDSRIITQIYDKNFPSIKKFILLNSGNTEDAEDIFQKGLIQIIIRYKKEKFTISGSFDAYLIAICKNLWRRELNSHKKRVTNVEKVEVHDEYIDNSYALIEQKRQELFIEKFAEITGNCKEILTLFFAKTPYEEIVAKTEYSSELVVRQRVFKCKKRLTELIKKDKRYNSLKEL</sequence>
<evidence type="ECO:0000313" key="2">
    <source>
        <dbReference type="EMBL" id="GAA0716053.1"/>
    </source>
</evidence>
<name>A0ABP3TTD2_9FLAO</name>
<dbReference type="Gene3D" id="1.10.1740.10">
    <property type="match status" value="1"/>
</dbReference>
<feature type="domain" description="RNA polymerase sigma-70 region 2" evidence="1">
    <location>
        <begin position="22"/>
        <end position="90"/>
    </location>
</feature>
<dbReference type="RefSeq" id="WP_343911322.1">
    <property type="nucleotide sequence ID" value="NZ_BAAAGE010000001.1"/>
</dbReference>
<dbReference type="InterPro" id="IPR007627">
    <property type="entry name" value="RNA_pol_sigma70_r2"/>
</dbReference>
<keyword evidence="3" id="KW-1185">Reference proteome</keyword>
<accession>A0ABP3TTD2</accession>
<evidence type="ECO:0000313" key="3">
    <source>
        <dbReference type="Proteomes" id="UP001501758"/>
    </source>
</evidence>
<comment type="caution">
    <text evidence="2">The sequence shown here is derived from an EMBL/GenBank/DDBJ whole genome shotgun (WGS) entry which is preliminary data.</text>
</comment>
<protein>
    <recommendedName>
        <fullName evidence="1">RNA polymerase sigma-70 region 2 domain-containing protein</fullName>
    </recommendedName>
</protein>
<dbReference type="InterPro" id="IPR013325">
    <property type="entry name" value="RNA_pol_sigma_r2"/>
</dbReference>
<gene>
    <name evidence="2" type="ORF">GCM10009430_11330</name>
</gene>
<dbReference type="NCBIfam" id="TIGR02937">
    <property type="entry name" value="sigma70-ECF"/>
    <property type="match status" value="1"/>
</dbReference>
<proteinExistence type="predicted"/>
<organism evidence="2 3">
    <name type="scientific">Aquimarina litoralis</name>
    <dbReference type="NCBI Taxonomy" id="584605"/>
    <lineage>
        <taxon>Bacteria</taxon>
        <taxon>Pseudomonadati</taxon>
        <taxon>Bacteroidota</taxon>
        <taxon>Flavobacteriia</taxon>
        <taxon>Flavobacteriales</taxon>
        <taxon>Flavobacteriaceae</taxon>
        <taxon>Aquimarina</taxon>
    </lineage>
</organism>
<dbReference type="Pfam" id="PF04542">
    <property type="entry name" value="Sigma70_r2"/>
    <property type="match status" value="1"/>
</dbReference>
<dbReference type="SUPFAM" id="SSF88946">
    <property type="entry name" value="Sigma2 domain of RNA polymerase sigma factors"/>
    <property type="match status" value="1"/>
</dbReference>